<dbReference type="Proteomes" id="UP000268162">
    <property type="component" value="Unassembled WGS sequence"/>
</dbReference>
<evidence type="ECO:0000313" key="3">
    <source>
        <dbReference type="EMBL" id="RKP37245.1"/>
    </source>
</evidence>
<name>A0A4P9ZUM0_9FUNG</name>
<feature type="compositionally biased region" description="Low complexity" evidence="1">
    <location>
        <begin position="125"/>
        <end position="186"/>
    </location>
</feature>
<feature type="region of interest" description="Disordered" evidence="1">
    <location>
        <begin position="125"/>
        <end position="198"/>
    </location>
</feature>
<proteinExistence type="predicted"/>
<sequence>MKSTFAATSVLLAMATLTNAALPADKIQCIEDAGCTTGPKLCYTKCFMTEAQYDETDACFNGCIGADGTPDGNCWTDCQAKATAIVGVKLSDIDGTIAQYYGDGAADTVESSTAAADSSATAASSTGASVTASDSETESATDSASSAKSTGATKTANSSAVSSVASSAKSTASSSKSTHAVTTPSSGDDDEDDSSSASTIGALTGSMTLAALAVAHFNL</sequence>
<dbReference type="EMBL" id="ML002520">
    <property type="protein sequence ID" value="RKP37245.1"/>
    <property type="molecule type" value="Genomic_DNA"/>
</dbReference>
<protein>
    <recommendedName>
        <fullName evidence="5">Extracellular membrane protein CFEM domain-containing protein</fullName>
    </recommendedName>
</protein>
<evidence type="ECO:0000256" key="1">
    <source>
        <dbReference type="SAM" id="MobiDB-lite"/>
    </source>
</evidence>
<evidence type="ECO:0008006" key="5">
    <source>
        <dbReference type="Google" id="ProtNLM"/>
    </source>
</evidence>
<gene>
    <name evidence="3" type="ORF">BJ085DRAFT_40637</name>
</gene>
<evidence type="ECO:0000256" key="2">
    <source>
        <dbReference type="SAM" id="SignalP"/>
    </source>
</evidence>
<accession>A0A4P9ZUM0</accession>
<feature type="signal peptide" evidence="2">
    <location>
        <begin position="1"/>
        <end position="20"/>
    </location>
</feature>
<organism evidence="3 4">
    <name type="scientific">Dimargaris cristalligena</name>
    <dbReference type="NCBI Taxonomy" id="215637"/>
    <lineage>
        <taxon>Eukaryota</taxon>
        <taxon>Fungi</taxon>
        <taxon>Fungi incertae sedis</taxon>
        <taxon>Zoopagomycota</taxon>
        <taxon>Kickxellomycotina</taxon>
        <taxon>Dimargaritomycetes</taxon>
        <taxon>Dimargaritales</taxon>
        <taxon>Dimargaritaceae</taxon>
        <taxon>Dimargaris</taxon>
    </lineage>
</organism>
<reference evidence="4" key="1">
    <citation type="journal article" date="2018" name="Nat. Microbiol.">
        <title>Leveraging single-cell genomics to expand the fungal tree of life.</title>
        <authorList>
            <person name="Ahrendt S.R."/>
            <person name="Quandt C.A."/>
            <person name="Ciobanu D."/>
            <person name="Clum A."/>
            <person name="Salamov A."/>
            <person name="Andreopoulos B."/>
            <person name="Cheng J.F."/>
            <person name="Woyke T."/>
            <person name="Pelin A."/>
            <person name="Henrissat B."/>
            <person name="Reynolds N.K."/>
            <person name="Benny G.L."/>
            <person name="Smith M.E."/>
            <person name="James T.Y."/>
            <person name="Grigoriev I.V."/>
        </authorList>
    </citation>
    <scope>NUCLEOTIDE SEQUENCE [LARGE SCALE GENOMIC DNA]</scope>
    <source>
        <strain evidence="4">RSA 468</strain>
    </source>
</reference>
<keyword evidence="4" id="KW-1185">Reference proteome</keyword>
<dbReference type="AlphaFoldDB" id="A0A4P9ZUM0"/>
<feature type="chain" id="PRO_5020258153" description="Extracellular membrane protein CFEM domain-containing protein" evidence="2">
    <location>
        <begin position="21"/>
        <end position="219"/>
    </location>
</feature>
<keyword evidence="2" id="KW-0732">Signal</keyword>
<evidence type="ECO:0000313" key="4">
    <source>
        <dbReference type="Proteomes" id="UP000268162"/>
    </source>
</evidence>